<feature type="compositionally biased region" description="Basic and acidic residues" evidence="3">
    <location>
        <begin position="246"/>
        <end position="255"/>
    </location>
</feature>
<feature type="compositionally biased region" description="Polar residues" evidence="3">
    <location>
        <begin position="157"/>
        <end position="167"/>
    </location>
</feature>
<comment type="subcellular location">
    <subcellularLocation>
        <location evidence="1">Secreted</location>
    </subcellularLocation>
</comment>
<dbReference type="EMBL" id="CAJOAX010000558">
    <property type="protein sequence ID" value="CAF3613784.1"/>
    <property type="molecule type" value="Genomic_DNA"/>
</dbReference>
<dbReference type="SUPFAM" id="SSF49842">
    <property type="entry name" value="TNF-like"/>
    <property type="match status" value="1"/>
</dbReference>
<feature type="compositionally biased region" description="Polar residues" evidence="3">
    <location>
        <begin position="679"/>
        <end position="696"/>
    </location>
</feature>
<dbReference type="InterPro" id="IPR050392">
    <property type="entry name" value="Collagen/C1q_domain"/>
</dbReference>
<dbReference type="Gene3D" id="2.60.120.40">
    <property type="match status" value="1"/>
</dbReference>
<feature type="region of interest" description="Disordered" evidence="3">
    <location>
        <begin position="157"/>
        <end position="366"/>
    </location>
</feature>
<dbReference type="SMART" id="SM00110">
    <property type="entry name" value="C1Q"/>
    <property type="match status" value="1"/>
</dbReference>
<evidence type="ECO:0000313" key="5">
    <source>
        <dbReference type="EMBL" id="CAF3613784.1"/>
    </source>
</evidence>
<dbReference type="Proteomes" id="UP000663823">
    <property type="component" value="Unassembled WGS sequence"/>
</dbReference>
<comment type="caution">
    <text evidence="5">The sequence shown here is derived from an EMBL/GenBank/DDBJ whole genome shotgun (WGS) entry which is preliminary data.</text>
</comment>
<sequence length="888" mass="102129">MAATSYSTLPSSTYASFGSRQDPYHSTNYSTHDAGFGSLNSHPYQYETNSYGTIPIDNQQTKLNSYSNSEVPLTNYRSIDKNNNNNSGSYGMTNTMQTSYKKNMDNQQVESKNHQQIIFILENANFNTIIVSSYANTTQQHPPIPVDKQFQRSETHLLQSEHQTSNRLSKEQQHHKSQPPLQSNLTRSEQQMSKARASPAIPHHSLSYGDKNHVPETSLKSSSLLQELKPTKSSKMRAAAIQKRGRVLEQKRQDRYFPSSENTAILAKLQPQHESPKPDVEQKKKEKPTRNKKKSHSLPSQHQSHRDENQTEDNKSSGDDDDNNNNNNNNNSNNTNTHHRSKSQKRTTFPNKRLEKHSHLPPIHHGRMPPLYDPYFDYPFPPGYHARGRHPYSDAFPPYGSHYGPYGHPHLYGNADDIPPYLSPYHDAYDPFFDYEKRKIKPKRHTNKTDGHSDHEENNGGNTGHEIERDDGAKSQISRKSRNKNTNNDHAGRKSRRDYEENMHPHWPPGYYPSHYHHGRDMLELWRQERNDYLKRSFKPTIHDVLYSQQWMKADSYLENQRRRALRDAQGYYFPYKKYTLKDYKDLQKLNNPNLFGDTNDAVIDRKERARKRQEYGSLVERQVVDNPGTRHIPAREMQSRQPWHLSNSENDAEKISKRDRALEYAKDQVRHQPIDSIGDQSNRSDSNEQFVNNHMSKMHNDHDRSSLPGLRGPSGTTGPPGLMGPQGLTGPPGRDGFIERPPAFYAELRRLFVTKNSDSILQPWTLSETANVPDAFLYFSQNTGIFTVPISGLYHFFLTISVSKAKASVYITRNGERVRTVWIESVATIQNETVAWGWASGSIDCLLYGQTGDQIAVVASYRSHENFNSQVYGYSYSTFSGYMLHNI</sequence>
<accession>A0A818P1H9</accession>
<feature type="compositionally biased region" description="Basic residues" evidence="3">
    <location>
        <begin position="285"/>
        <end position="296"/>
    </location>
</feature>
<name>A0A818P1H9_9BILA</name>
<dbReference type="PANTHER" id="PTHR15427:SF33">
    <property type="entry name" value="COLLAGEN IV NC1 DOMAIN-CONTAINING PROTEIN"/>
    <property type="match status" value="1"/>
</dbReference>
<dbReference type="PANTHER" id="PTHR15427">
    <property type="entry name" value="EMILIN ELASTIN MICROFIBRIL INTERFACE-LOCATED PROTEIN ELASTIN MICROFIBRIL INTERFACER"/>
    <property type="match status" value="1"/>
</dbReference>
<protein>
    <recommendedName>
        <fullName evidence="4">C1q domain-containing protein</fullName>
    </recommendedName>
</protein>
<gene>
    <name evidence="5" type="ORF">OTI717_LOCUS7440</name>
</gene>
<feature type="region of interest" description="Disordered" evidence="3">
    <location>
        <begin position="666"/>
        <end position="734"/>
    </location>
</feature>
<feature type="region of interest" description="Disordered" evidence="3">
    <location>
        <begin position="442"/>
        <end position="502"/>
    </location>
</feature>
<dbReference type="AlphaFoldDB" id="A0A818P1H9"/>
<feature type="compositionally biased region" description="Low complexity" evidence="3">
    <location>
        <begin position="218"/>
        <end position="228"/>
    </location>
</feature>
<organism evidence="5 6">
    <name type="scientific">Rotaria sordida</name>
    <dbReference type="NCBI Taxonomy" id="392033"/>
    <lineage>
        <taxon>Eukaryota</taxon>
        <taxon>Metazoa</taxon>
        <taxon>Spiralia</taxon>
        <taxon>Gnathifera</taxon>
        <taxon>Rotifera</taxon>
        <taxon>Eurotatoria</taxon>
        <taxon>Bdelloidea</taxon>
        <taxon>Philodinida</taxon>
        <taxon>Philodinidae</taxon>
        <taxon>Rotaria</taxon>
    </lineage>
</organism>
<feature type="compositionally biased region" description="Basic and acidic residues" evidence="3">
    <location>
        <begin position="447"/>
        <end position="458"/>
    </location>
</feature>
<feature type="compositionally biased region" description="Low complexity" evidence="3">
    <location>
        <begin position="324"/>
        <end position="336"/>
    </location>
</feature>
<evidence type="ECO:0000256" key="1">
    <source>
        <dbReference type="ARBA" id="ARBA00004613"/>
    </source>
</evidence>
<reference evidence="5" key="1">
    <citation type="submission" date="2021-02" db="EMBL/GenBank/DDBJ databases">
        <authorList>
            <person name="Nowell W R."/>
        </authorList>
    </citation>
    <scope>NUCLEOTIDE SEQUENCE</scope>
</reference>
<proteinExistence type="predicted"/>
<feature type="domain" description="C1q" evidence="4">
    <location>
        <begin position="757"/>
        <end position="888"/>
    </location>
</feature>
<feature type="compositionally biased region" description="Basic and acidic residues" evidence="3">
    <location>
        <begin position="304"/>
        <end position="318"/>
    </location>
</feature>
<evidence type="ECO:0000256" key="3">
    <source>
        <dbReference type="SAM" id="MobiDB-lite"/>
    </source>
</evidence>
<dbReference type="GO" id="GO:0005581">
    <property type="term" value="C:collagen trimer"/>
    <property type="evidence" value="ECO:0007669"/>
    <property type="project" value="UniProtKB-KW"/>
</dbReference>
<evidence type="ECO:0000313" key="6">
    <source>
        <dbReference type="Proteomes" id="UP000663823"/>
    </source>
</evidence>
<feature type="compositionally biased region" description="Basic and acidic residues" evidence="3">
    <location>
        <begin position="274"/>
        <end position="284"/>
    </location>
</feature>
<feature type="compositionally biased region" description="Polar residues" evidence="3">
    <location>
        <begin position="179"/>
        <end position="193"/>
    </location>
</feature>
<keyword evidence="2" id="KW-0964">Secreted</keyword>
<dbReference type="InterPro" id="IPR001073">
    <property type="entry name" value="C1q_dom"/>
</dbReference>
<feature type="region of interest" description="Disordered" evidence="3">
    <location>
        <begin position="1"/>
        <end position="20"/>
    </location>
</feature>
<dbReference type="Pfam" id="PF00386">
    <property type="entry name" value="C1q"/>
    <property type="match status" value="1"/>
</dbReference>
<dbReference type="Gene3D" id="1.20.5.320">
    <property type="entry name" value="6-Phosphogluconate Dehydrogenase, domain 3"/>
    <property type="match status" value="1"/>
</dbReference>
<evidence type="ECO:0000256" key="2">
    <source>
        <dbReference type="ARBA" id="ARBA00022525"/>
    </source>
</evidence>
<dbReference type="InterPro" id="IPR008983">
    <property type="entry name" value="Tumour_necrosis_fac-like_dom"/>
</dbReference>
<evidence type="ECO:0000259" key="4">
    <source>
        <dbReference type="SMART" id="SM00110"/>
    </source>
</evidence>